<keyword evidence="6" id="KW-0406">Ion transport</keyword>
<evidence type="ECO:0000256" key="8">
    <source>
        <dbReference type="SAM" id="MobiDB-lite"/>
    </source>
</evidence>
<dbReference type="InterPro" id="IPR044669">
    <property type="entry name" value="YneE/VCCN1/2-like"/>
</dbReference>
<evidence type="ECO:0000256" key="9">
    <source>
        <dbReference type="SAM" id="Phobius"/>
    </source>
</evidence>
<dbReference type="EMBL" id="CAXLJM020000049">
    <property type="protein sequence ID" value="CAL8113926.1"/>
    <property type="molecule type" value="Genomic_DNA"/>
</dbReference>
<evidence type="ECO:0000256" key="6">
    <source>
        <dbReference type="ARBA" id="ARBA00023065"/>
    </source>
</evidence>
<evidence type="ECO:0000256" key="1">
    <source>
        <dbReference type="ARBA" id="ARBA00004651"/>
    </source>
</evidence>
<evidence type="ECO:0008006" key="12">
    <source>
        <dbReference type="Google" id="ProtNLM"/>
    </source>
</evidence>
<keyword evidence="7 9" id="KW-0472">Membrane</keyword>
<feature type="transmembrane region" description="Helical" evidence="9">
    <location>
        <begin position="43"/>
        <end position="63"/>
    </location>
</feature>
<evidence type="ECO:0000256" key="7">
    <source>
        <dbReference type="ARBA" id="ARBA00023136"/>
    </source>
</evidence>
<evidence type="ECO:0000256" key="2">
    <source>
        <dbReference type="ARBA" id="ARBA00022448"/>
    </source>
</evidence>
<dbReference type="PANTHER" id="PTHR33281">
    <property type="entry name" value="UPF0187 PROTEIN YNEE"/>
    <property type="match status" value="1"/>
</dbReference>
<dbReference type="Pfam" id="PF25539">
    <property type="entry name" value="Bestrophin_2"/>
    <property type="match status" value="1"/>
</dbReference>
<accession>A0ABP1R3W0</accession>
<feature type="region of interest" description="Disordered" evidence="8">
    <location>
        <begin position="150"/>
        <end position="200"/>
    </location>
</feature>
<organism evidence="10 11">
    <name type="scientific">Orchesella dallaii</name>
    <dbReference type="NCBI Taxonomy" id="48710"/>
    <lineage>
        <taxon>Eukaryota</taxon>
        <taxon>Metazoa</taxon>
        <taxon>Ecdysozoa</taxon>
        <taxon>Arthropoda</taxon>
        <taxon>Hexapoda</taxon>
        <taxon>Collembola</taxon>
        <taxon>Entomobryomorpha</taxon>
        <taxon>Entomobryoidea</taxon>
        <taxon>Orchesellidae</taxon>
        <taxon>Orchesellinae</taxon>
        <taxon>Orchesella</taxon>
    </lineage>
</organism>
<feature type="transmembrane region" description="Helical" evidence="9">
    <location>
        <begin position="12"/>
        <end position="37"/>
    </location>
</feature>
<reference evidence="10 11" key="1">
    <citation type="submission" date="2024-08" db="EMBL/GenBank/DDBJ databases">
        <authorList>
            <person name="Cucini C."/>
            <person name="Frati F."/>
        </authorList>
    </citation>
    <scope>NUCLEOTIDE SEQUENCE [LARGE SCALE GENOMIC DNA]</scope>
</reference>
<proteinExistence type="predicted"/>
<dbReference type="Proteomes" id="UP001642540">
    <property type="component" value="Unassembled WGS sequence"/>
</dbReference>
<keyword evidence="11" id="KW-1185">Reference proteome</keyword>
<comment type="caution">
    <text evidence="10">The sequence shown here is derived from an EMBL/GenBank/DDBJ whole genome shotgun (WGS) entry which is preliminary data.</text>
</comment>
<dbReference type="PANTHER" id="PTHR33281:SF19">
    <property type="entry name" value="VOLTAGE-DEPENDENT ANION CHANNEL-FORMING PROTEIN YNEE"/>
    <property type="match status" value="1"/>
</dbReference>
<protein>
    <recommendedName>
        <fullName evidence="12">Bestrophin homolog</fullName>
    </recommendedName>
</protein>
<keyword evidence="4 9" id="KW-0812">Transmembrane</keyword>
<evidence type="ECO:0000256" key="4">
    <source>
        <dbReference type="ARBA" id="ARBA00022692"/>
    </source>
</evidence>
<gene>
    <name evidence="10" type="ORF">ODALV1_LOCUS16237</name>
</gene>
<name>A0ABP1R3W0_9HEXA</name>
<evidence type="ECO:0000256" key="5">
    <source>
        <dbReference type="ARBA" id="ARBA00022989"/>
    </source>
</evidence>
<feature type="transmembrane region" description="Helical" evidence="9">
    <location>
        <begin position="272"/>
        <end position="294"/>
    </location>
</feature>
<keyword evidence="5 9" id="KW-1133">Transmembrane helix</keyword>
<evidence type="ECO:0000313" key="11">
    <source>
        <dbReference type="Proteomes" id="UP001642540"/>
    </source>
</evidence>
<keyword evidence="2" id="KW-0813">Transport</keyword>
<evidence type="ECO:0000313" key="10">
    <source>
        <dbReference type="EMBL" id="CAL8113926.1"/>
    </source>
</evidence>
<comment type="subcellular location">
    <subcellularLocation>
        <location evidence="1">Cell membrane</location>
        <topology evidence="1">Multi-pass membrane protein</topology>
    </subcellularLocation>
</comment>
<evidence type="ECO:0000256" key="3">
    <source>
        <dbReference type="ARBA" id="ARBA00022475"/>
    </source>
</evidence>
<keyword evidence="3" id="KW-1003">Cell membrane</keyword>
<sequence length="440" mass="49479">MEIPLMFKIRGTVILTIWWQLLLISIYTAGLVCISNFVEGWEIKFPMTLIPVLGVVTGLLLVFRTNTAYDRYWEGRKLWSTMTLNIRTLTRCIWVMVDEKENTSSEIIEKTSAINLLVAFAYATKNYLQEDYSYFEPNLRELINHLPKFSTPSSNQPLEDQEEDKLSAKVKNKSATGSRGNLDMMRPRISSTTSKSSSKKRSSKTYLLKAYDKAAPTNIPIELSYYIASYINRVNQRKLVDGSTVAVMNNALNSLVDCLGGFERILRTPIPLAYSVHLHHATWLYLLALPYQLIGSLNWFTIPAVALAAFALLGILGIGWEIENPFGHDANDLPLKDFCDVIHKEILTIISHEMPSPESWLLSNKNQPLLPESSKTAKELIQMEENEVRGLLKKGAHLRLSTRNLSQGNNGADLKSVTVSIGSAAIKGESEELRSMIHNA</sequence>
<feature type="transmembrane region" description="Helical" evidence="9">
    <location>
        <begin position="300"/>
        <end position="320"/>
    </location>
</feature>